<reference evidence="2" key="1">
    <citation type="journal article" date="2019" name="Int. J. Syst. Evol. Microbiol.">
        <title>The Global Catalogue of Microorganisms (GCM) 10K type strain sequencing project: providing services to taxonomists for standard genome sequencing and annotation.</title>
        <authorList>
            <consortium name="The Broad Institute Genomics Platform"/>
            <consortium name="The Broad Institute Genome Sequencing Center for Infectious Disease"/>
            <person name="Wu L."/>
            <person name="Ma J."/>
        </authorList>
    </citation>
    <scope>NUCLEOTIDE SEQUENCE [LARGE SCALE GENOMIC DNA]</scope>
    <source>
        <strain evidence="2">SHR3</strain>
    </source>
</reference>
<gene>
    <name evidence="1" type="ORF">ACFPTN_06765</name>
</gene>
<dbReference type="RefSeq" id="WP_096446325.1">
    <property type="nucleotide sequence ID" value="NZ_JBHSOG010000023.1"/>
</dbReference>
<organism evidence="1 2">
    <name type="scientific">Thauera sinica</name>
    <dbReference type="NCBI Taxonomy" id="2665146"/>
    <lineage>
        <taxon>Bacteria</taxon>
        <taxon>Pseudomonadati</taxon>
        <taxon>Pseudomonadota</taxon>
        <taxon>Betaproteobacteria</taxon>
        <taxon>Rhodocyclales</taxon>
        <taxon>Zoogloeaceae</taxon>
        <taxon>Thauera</taxon>
    </lineage>
</organism>
<protein>
    <submittedName>
        <fullName evidence="1">Type I-F CRISPR-associated protein Csy2</fullName>
    </submittedName>
</protein>
<proteinExistence type="predicted"/>
<keyword evidence="2" id="KW-1185">Reference proteome</keyword>
<evidence type="ECO:0000313" key="1">
    <source>
        <dbReference type="EMBL" id="MFC5769071.1"/>
    </source>
</evidence>
<evidence type="ECO:0000313" key="2">
    <source>
        <dbReference type="Proteomes" id="UP001595974"/>
    </source>
</evidence>
<dbReference type="InterPro" id="IPR013398">
    <property type="entry name" value="CRISPR-assoc_prot_Csy2"/>
</dbReference>
<dbReference type="Proteomes" id="UP001595974">
    <property type="component" value="Unassembled WGS sequence"/>
</dbReference>
<dbReference type="EMBL" id="JBHSOG010000023">
    <property type="protein sequence ID" value="MFC5769071.1"/>
    <property type="molecule type" value="Genomic_DNA"/>
</dbReference>
<accession>A0ABW1APH6</accession>
<dbReference type="Pfam" id="PF09614">
    <property type="entry name" value="Cas_Csy2"/>
    <property type="match status" value="1"/>
</dbReference>
<sequence length="287" mass="31749">MTYLLLPRLRIRAANAMAGNYAINAAPVMAINLFVHNLGLKTACRPRRVAILHHDAQLLGEYGSDGFYDFHPQQRRGATFIDAVDYSSKNPHALSLQPTASCHLTLSLLVEIDGRINRERIARFLRTARIAGGCIDGFGEPDSADELDAIRLPKGFWIVERSDLMALDDNPVEALVQVIGRAPRRHVRPPEDPDASPLPLPESWLAATVLGYAMTTPFAMRDGVRQTDHGPSAGNPLHAFCEPLLGLVQYVSTGDYGRRPIPFWEHTWLQDDVFVVRQSNPCKGVAP</sequence>
<name>A0ABW1APH6_9RHOO</name>
<comment type="caution">
    <text evidence="1">The sequence shown here is derived from an EMBL/GenBank/DDBJ whole genome shotgun (WGS) entry which is preliminary data.</text>
</comment>